<evidence type="ECO:0000313" key="3">
    <source>
        <dbReference type="Proteomes" id="UP000095767"/>
    </source>
</evidence>
<proteinExistence type="predicted"/>
<protein>
    <recommendedName>
        <fullName evidence="1">KIB1-4 beta-propeller domain-containing protein</fullName>
    </recommendedName>
</protein>
<dbReference type="OrthoDB" id="584591at2759"/>
<comment type="caution">
    <text evidence="2">The sequence shown here is derived from an EMBL/GenBank/DDBJ whole genome shotgun (WGS) entry which is preliminary data.</text>
</comment>
<evidence type="ECO:0000313" key="2">
    <source>
        <dbReference type="EMBL" id="OEL31248.1"/>
    </source>
</evidence>
<dbReference type="Proteomes" id="UP000095767">
    <property type="component" value="Unassembled WGS sequence"/>
</dbReference>
<dbReference type="PANTHER" id="PTHR44259">
    <property type="entry name" value="OS07G0183000 PROTEIN-RELATED"/>
    <property type="match status" value="1"/>
</dbReference>
<dbReference type="AlphaFoldDB" id="A0A1E5W1N9"/>
<dbReference type="InterPro" id="IPR050942">
    <property type="entry name" value="F-box_BR-signaling"/>
</dbReference>
<dbReference type="STRING" id="888268.A0A1E5W1N9"/>
<reference evidence="2 3" key="1">
    <citation type="submission" date="2016-09" db="EMBL/GenBank/DDBJ databases">
        <title>The draft genome of Dichanthelium oligosanthes: A C3 panicoid grass species.</title>
        <authorList>
            <person name="Studer A.J."/>
            <person name="Schnable J.C."/>
            <person name="Brutnell T.P."/>
        </authorList>
    </citation>
    <scope>NUCLEOTIDE SEQUENCE [LARGE SCALE GENOMIC DNA]</scope>
    <source>
        <strain evidence="3">cv. Kellogg 1175</strain>
        <tissue evidence="2">Leaf</tissue>
    </source>
</reference>
<dbReference type="PANTHER" id="PTHR44259:SF107">
    <property type="entry name" value="F-BOX PROTEIN SKIP23-LIKE"/>
    <property type="match status" value="1"/>
</dbReference>
<dbReference type="Pfam" id="PF03478">
    <property type="entry name" value="Beta-prop_KIB1-4"/>
    <property type="match status" value="1"/>
</dbReference>
<dbReference type="InterPro" id="IPR005174">
    <property type="entry name" value="KIB1-4_b-propeller"/>
</dbReference>
<gene>
    <name evidence="2" type="ORF">BAE44_0007729</name>
</gene>
<evidence type="ECO:0000259" key="1">
    <source>
        <dbReference type="Pfam" id="PF03478"/>
    </source>
</evidence>
<keyword evidence="3" id="KW-1185">Reference proteome</keyword>
<sequence>MPVVPLGGDSFFQAGCDKVGIWRAEDVRWTVRHVDHAESLRMAVLCGGSLYVLDTNGYVLKIGLPSLHATEVAAPSLRDKYHMDLAGALEKGYLVEAYGEVLFVWPLFTTRRVGHGGDAYRVEEDQLAGDVALFVSRWSSLSVRASEKGCVSNCVYFVCDEGAGNTWGAFSLGERRMVFEHAIGAASYKERLWFYPTAQKNHGWQHIYGGSDHLDLYSQASHCQDLRVEESMLPNSPGPTVAYIVVV</sequence>
<accession>A0A1E5W1N9</accession>
<organism evidence="2 3">
    <name type="scientific">Dichanthelium oligosanthes</name>
    <dbReference type="NCBI Taxonomy" id="888268"/>
    <lineage>
        <taxon>Eukaryota</taxon>
        <taxon>Viridiplantae</taxon>
        <taxon>Streptophyta</taxon>
        <taxon>Embryophyta</taxon>
        <taxon>Tracheophyta</taxon>
        <taxon>Spermatophyta</taxon>
        <taxon>Magnoliopsida</taxon>
        <taxon>Liliopsida</taxon>
        <taxon>Poales</taxon>
        <taxon>Poaceae</taxon>
        <taxon>PACMAD clade</taxon>
        <taxon>Panicoideae</taxon>
        <taxon>Panicodae</taxon>
        <taxon>Paniceae</taxon>
        <taxon>Dichantheliinae</taxon>
        <taxon>Dichanthelium</taxon>
    </lineage>
</organism>
<dbReference type="EMBL" id="LWDX02023844">
    <property type="protein sequence ID" value="OEL31248.1"/>
    <property type="molecule type" value="Genomic_DNA"/>
</dbReference>
<name>A0A1E5W1N9_9POAL</name>
<feature type="domain" description="KIB1-4 beta-propeller" evidence="1">
    <location>
        <begin position="17"/>
        <end position="170"/>
    </location>
</feature>